<organism evidence="2 3">
    <name type="scientific">Aspergillus campestris (strain IBT 28561)</name>
    <dbReference type="NCBI Taxonomy" id="1392248"/>
    <lineage>
        <taxon>Eukaryota</taxon>
        <taxon>Fungi</taxon>
        <taxon>Dikarya</taxon>
        <taxon>Ascomycota</taxon>
        <taxon>Pezizomycotina</taxon>
        <taxon>Eurotiomycetes</taxon>
        <taxon>Eurotiomycetidae</taxon>
        <taxon>Eurotiales</taxon>
        <taxon>Aspergillaceae</taxon>
        <taxon>Aspergillus</taxon>
        <taxon>Aspergillus subgen. Circumdati</taxon>
    </lineage>
</organism>
<dbReference type="EMBL" id="MSFM01000004">
    <property type="protein sequence ID" value="PKY05777.1"/>
    <property type="molecule type" value="Genomic_DNA"/>
</dbReference>
<evidence type="ECO:0000313" key="3">
    <source>
        <dbReference type="Proteomes" id="UP000234254"/>
    </source>
</evidence>
<dbReference type="VEuPathDB" id="FungiDB:P168DRAFT_289207"/>
<comment type="caution">
    <text evidence="2">The sequence shown here is derived from an EMBL/GenBank/DDBJ whole genome shotgun (WGS) entry which is preliminary data.</text>
</comment>
<dbReference type="RefSeq" id="XP_024694371.1">
    <property type="nucleotide sequence ID" value="XM_024836946.1"/>
</dbReference>
<gene>
    <name evidence="2" type="ORF">P168DRAFT_289207</name>
</gene>
<proteinExistence type="predicted"/>
<name>A0A2I1D7D8_ASPC2</name>
<feature type="region of interest" description="Disordered" evidence="1">
    <location>
        <begin position="1"/>
        <end position="25"/>
    </location>
</feature>
<dbReference type="GeneID" id="36544470"/>
<evidence type="ECO:0000256" key="1">
    <source>
        <dbReference type="SAM" id="MobiDB-lite"/>
    </source>
</evidence>
<keyword evidence="3" id="KW-1185">Reference proteome</keyword>
<accession>A0A2I1D7D8</accession>
<protein>
    <submittedName>
        <fullName evidence="2">Uncharacterized protein</fullName>
    </submittedName>
</protein>
<evidence type="ECO:0000313" key="2">
    <source>
        <dbReference type="EMBL" id="PKY05777.1"/>
    </source>
</evidence>
<dbReference type="AlphaFoldDB" id="A0A2I1D7D8"/>
<reference evidence="2" key="1">
    <citation type="submission" date="2016-12" db="EMBL/GenBank/DDBJ databases">
        <title>The genomes of Aspergillus section Nigri reveals drivers in fungal speciation.</title>
        <authorList>
            <consortium name="DOE Joint Genome Institute"/>
            <person name="Vesth T.C."/>
            <person name="Nybo J."/>
            <person name="Theobald S."/>
            <person name="Brandl J."/>
            <person name="Frisvad J.C."/>
            <person name="Nielsen K.F."/>
            <person name="Lyhne E.K."/>
            <person name="Kogle M.E."/>
            <person name="Kuo A."/>
            <person name="Riley R."/>
            <person name="Clum A."/>
            <person name="Nolan M."/>
            <person name="Lipzen A."/>
            <person name="Salamov A."/>
            <person name="Henrissat B."/>
            <person name="Wiebenga A."/>
            <person name="De vries R.P."/>
            <person name="Grigoriev I.V."/>
            <person name="Mortensen U.H."/>
            <person name="Andersen M.R."/>
            <person name="Baker S.E."/>
        </authorList>
    </citation>
    <scope>NUCLEOTIDE SEQUENCE</scope>
    <source>
        <strain evidence="2">IBT 28561</strain>
    </source>
</reference>
<sequence>MQQSSRPANKPWLVPIPGTTGTAHSTCPPPSLGLSVVASLVSVVVKSQRLSILI</sequence>
<dbReference type="Proteomes" id="UP000234254">
    <property type="component" value="Unassembled WGS sequence"/>
</dbReference>